<dbReference type="Proteomes" id="UP000199051">
    <property type="component" value="Unassembled WGS sequence"/>
</dbReference>
<dbReference type="InterPro" id="IPR056702">
    <property type="entry name" value="DUF7800"/>
</dbReference>
<evidence type="ECO:0000259" key="2">
    <source>
        <dbReference type="Pfam" id="PF25077"/>
    </source>
</evidence>
<organism evidence="3 4">
    <name type="scientific">Actinokineospora terrae</name>
    <dbReference type="NCBI Taxonomy" id="155974"/>
    <lineage>
        <taxon>Bacteria</taxon>
        <taxon>Bacillati</taxon>
        <taxon>Actinomycetota</taxon>
        <taxon>Actinomycetes</taxon>
        <taxon>Pseudonocardiales</taxon>
        <taxon>Pseudonocardiaceae</taxon>
        <taxon>Actinokineospora</taxon>
    </lineage>
</organism>
<accession>A0A1H9WTH0</accession>
<evidence type="ECO:0000313" key="4">
    <source>
        <dbReference type="Proteomes" id="UP000199051"/>
    </source>
</evidence>
<dbReference type="Gene3D" id="3.60.21.70">
    <property type="entry name" value="PhoD-like phosphatase"/>
    <property type="match status" value="1"/>
</dbReference>
<dbReference type="PANTHER" id="PTHR37031:SF2">
    <property type="entry name" value="PHOD-LIKE PHOSPHATASE METALLOPHOSPHATASE DOMAIN-CONTAINING PROTEIN"/>
    <property type="match status" value="1"/>
</dbReference>
<dbReference type="InterPro" id="IPR029052">
    <property type="entry name" value="Metallo-depent_PP-like"/>
</dbReference>
<dbReference type="CDD" id="cd07389">
    <property type="entry name" value="MPP_PhoD"/>
    <property type="match status" value="1"/>
</dbReference>
<proteinExistence type="predicted"/>
<dbReference type="Pfam" id="PF09423">
    <property type="entry name" value="PhoD"/>
    <property type="match status" value="1"/>
</dbReference>
<evidence type="ECO:0000259" key="1">
    <source>
        <dbReference type="Pfam" id="PF09423"/>
    </source>
</evidence>
<name>A0A1H9WTH0_9PSEU</name>
<reference evidence="4" key="1">
    <citation type="submission" date="2016-10" db="EMBL/GenBank/DDBJ databases">
        <authorList>
            <person name="Varghese N."/>
            <person name="Submissions S."/>
        </authorList>
    </citation>
    <scope>NUCLEOTIDE SEQUENCE [LARGE SCALE GENOMIC DNA]</scope>
    <source>
        <strain evidence="4">DSM 44260</strain>
    </source>
</reference>
<dbReference type="EMBL" id="FOGI01000011">
    <property type="protein sequence ID" value="SES37069.1"/>
    <property type="molecule type" value="Genomic_DNA"/>
</dbReference>
<feature type="domain" description="DUF7800" evidence="2">
    <location>
        <begin position="1"/>
        <end position="85"/>
    </location>
</feature>
<dbReference type="AlphaFoldDB" id="A0A1H9WTH0"/>
<dbReference type="STRING" id="155974.SAMN04487818_111182"/>
<feature type="domain" description="PhoD-like phosphatase metallophosphatase" evidence="1">
    <location>
        <begin position="129"/>
        <end position="451"/>
    </location>
</feature>
<gene>
    <name evidence="3" type="ORF">SAMN04487818_111182</name>
</gene>
<evidence type="ECO:0000313" key="3">
    <source>
        <dbReference type="EMBL" id="SES37069.1"/>
    </source>
</evidence>
<dbReference type="PANTHER" id="PTHR37031">
    <property type="entry name" value="METALLOPHOSPHATASE BINDING DOMAIN PROTEIN"/>
    <property type="match status" value="1"/>
</dbReference>
<dbReference type="SUPFAM" id="SSF56300">
    <property type="entry name" value="Metallo-dependent phosphatases"/>
    <property type="match status" value="1"/>
</dbReference>
<sequence length="543" mass="61270">MPDLILGPVLRHVDSTSATVWVETDASCDVTVAGRSTRTFEVLGHHYALVVLTDLEPASVTEYDVRLDGTVRWPEPGDDLPPSRIRTLPDGGDHDFLLLFGSCRKPESDDPTEHKLWGTDALAAYALRMATQEEVDWPDSLVLLGDQVYADETSKATQEWIKGRRDASKPPGTEVADFTEYVRLYHESWSTRLVRWLFATVPTSMIFDDHDVRDDWNTSQTWRDEIEATDWWAKRERAAVVSYWIYQHIGNLAPQELAQDETFRAVTASGSDAVSVLSDFADVATQEFNGRKGTRWSYRRDFGNVRLLVVDTRSGRILKDGHRSMVGDGEFEWIEANADGDYDHLLIGSSLPWLMPHVIAHVQSMNEVSCRRTDWRGRLAEKLRQAADLEHWPSFRASSDRLTRLIRRIAEGDAATVCVLSGDVHHVYAAEATFDRPVNARVYQLTCSPLHNAVERFMRPLFRLAWWQPLAGVLRRWMYRSPEIEPLPVDWTKVAGPFFGNAVATLRVRGRDADVVIEMAGDGDDGPTLRPLPAVALTAGRSS</sequence>
<dbReference type="InterPro" id="IPR018946">
    <property type="entry name" value="PhoD-like_MPP"/>
</dbReference>
<keyword evidence="4" id="KW-1185">Reference proteome</keyword>
<dbReference type="RefSeq" id="WP_092783490.1">
    <property type="nucleotide sequence ID" value="NZ_FOGI01000011.1"/>
</dbReference>
<dbReference type="Pfam" id="PF25077">
    <property type="entry name" value="DUF7800"/>
    <property type="match status" value="1"/>
</dbReference>
<dbReference type="InterPro" id="IPR038607">
    <property type="entry name" value="PhoD-like_sf"/>
</dbReference>
<protein>
    <submittedName>
        <fullName evidence="3">PhoD-like phosphatase</fullName>
    </submittedName>
</protein>